<dbReference type="OrthoDB" id="9808041at2"/>
<evidence type="ECO:0000256" key="6">
    <source>
        <dbReference type="ARBA" id="ARBA00022741"/>
    </source>
</evidence>
<comment type="function">
    <text evidence="10">Catalyzes the transfer of pyrophosphate from adenosine triphosphate (ATP) to 6-hydroxymethyl-7,8-dihydropterin, an enzymatic step in folate biosynthesis pathway.</text>
</comment>
<dbReference type="EC" id="2.7.6.3" evidence="3"/>
<dbReference type="UniPathway" id="UPA00077">
    <property type="reaction ID" value="UER00155"/>
</dbReference>
<dbReference type="STRING" id="345632.GPICK_02755"/>
<dbReference type="SUPFAM" id="SSF55083">
    <property type="entry name" value="6-hydroxymethyl-7,8-dihydropterin pyrophosphokinase, HPPK"/>
    <property type="match status" value="1"/>
</dbReference>
<comment type="pathway">
    <text evidence="1">Cofactor biosynthesis; tetrahydrofolate biosynthesis; 2-amino-4-hydroxy-6-hydroxymethyl-7,8-dihydropteridine diphosphate from 7,8-dihydroneopterin triphosphate: step 4/4.</text>
</comment>
<evidence type="ECO:0000259" key="13">
    <source>
        <dbReference type="Pfam" id="PF01288"/>
    </source>
</evidence>
<accession>A0A0B5BEF1</accession>
<dbReference type="NCBIfam" id="TIGR01498">
    <property type="entry name" value="folK"/>
    <property type="match status" value="1"/>
</dbReference>
<evidence type="ECO:0000256" key="11">
    <source>
        <dbReference type="ARBA" id="ARBA00029766"/>
    </source>
</evidence>
<name>A0A0B5BEF1_9BACT</name>
<sequence length="162" mass="17989">MESNVFIALGSNQGERELNLLRGVAEVGKLPGTRITALSGFYDTEPVGPVPQENFLNAVLRVETTLSPRELLAALQGIETAVFGRRREIPWGPRTMDLDILLYGSLLLDGDDLVIPHPRLHERRFVLVPLAEIAPDVIHPRLGRRMDELLRAIPAGERVTKV</sequence>
<dbReference type="KEGG" id="gpi:GPICK_02755"/>
<keyword evidence="7 14" id="KW-0418">Kinase</keyword>
<dbReference type="PANTHER" id="PTHR43071">
    <property type="entry name" value="2-AMINO-4-HYDROXY-6-HYDROXYMETHYLDIHYDROPTERIDINE PYROPHOSPHOKINASE"/>
    <property type="match status" value="1"/>
</dbReference>
<organism evidence="14 15">
    <name type="scientific">Geobacter pickeringii</name>
    <dbReference type="NCBI Taxonomy" id="345632"/>
    <lineage>
        <taxon>Bacteria</taxon>
        <taxon>Pseudomonadati</taxon>
        <taxon>Thermodesulfobacteriota</taxon>
        <taxon>Desulfuromonadia</taxon>
        <taxon>Geobacterales</taxon>
        <taxon>Geobacteraceae</taxon>
        <taxon>Geobacter</taxon>
    </lineage>
</organism>
<dbReference type="RefSeq" id="WP_039740314.1">
    <property type="nucleotide sequence ID" value="NZ_CP009788.1"/>
</dbReference>
<dbReference type="Pfam" id="PF01288">
    <property type="entry name" value="HPPK"/>
    <property type="match status" value="1"/>
</dbReference>
<dbReference type="CDD" id="cd00483">
    <property type="entry name" value="HPPK"/>
    <property type="match status" value="1"/>
</dbReference>
<dbReference type="InterPro" id="IPR035907">
    <property type="entry name" value="Hppk_sf"/>
</dbReference>
<comment type="similarity">
    <text evidence="2">Belongs to the HPPK family.</text>
</comment>
<dbReference type="Proteomes" id="UP000057609">
    <property type="component" value="Chromosome"/>
</dbReference>
<dbReference type="GO" id="GO:0016301">
    <property type="term" value="F:kinase activity"/>
    <property type="evidence" value="ECO:0007669"/>
    <property type="project" value="UniProtKB-KW"/>
</dbReference>
<feature type="domain" description="7,8-dihydro-6-hydroxymethylpterin-pyrophosphokinase" evidence="13">
    <location>
        <begin position="6"/>
        <end position="135"/>
    </location>
</feature>
<dbReference type="InterPro" id="IPR000550">
    <property type="entry name" value="Hppk"/>
</dbReference>
<dbReference type="Gene3D" id="3.30.70.560">
    <property type="entry name" value="7,8-Dihydro-6-hydroxymethylpterin-pyrophosphokinase HPPK"/>
    <property type="match status" value="1"/>
</dbReference>
<protein>
    <recommendedName>
        <fullName evidence="4">2-amino-4-hydroxy-6-hydroxymethyldihydropteridine pyrophosphokinase</fullName>
        <ecNumber evidence="3">2.7.6.3</ecNumber>
    </recommendedName>
    <alternativeName>
        <fullName evidence="11">6-hydroxymethyl-7,8-dihydropterin pyrophosphokinase</fullName>
    </alternativeName>
    <alternativeName>
        <fullName evidence="12">7,8-dihydro-6-hydroxymethylpterin-pyrophosphokinase</fullName>
    </alternativeName>
</protein>
<reference evidence="14 15" key="1">
    <citation type="journal article" date="2015" name="Genome Announc.">
        <title>Complete Genome of Geobacter pickeringii G13T, a Metal-Reducing Isolate from Sedimentary Kaolin Deposits.</title>
        <authorList>
            <person name="Badalamenti J.P."/>
            <person name="Bond D.R."/>
        </authorList>
    </citation>
    <scope>NUCLEOTIDE SEQUENCE [LARGE SCALE GENOMIC DNA]</scope>
    <source>
        <strain evidence="14 15">G13</strain>
    </source>
</reference>
<evidence type="ECO:0000256" key="1">
    <source>
        <dbReference type="ARBA" id="ARBA00005051"/>
    </source>
</evidence>
<evidence type="ECO:0000256" key="7">
    <source>
        <dbReference type="ARBA" id="ARBA00022777"/>
    </source>
</evidence>
<evidence type="ECO:0000256" key="4">
    <source>
        <dbReference type="ARBA" id="ARBA00016218"/>
    </source>
</evidence>
<keyword evidence="8" id="KW-0067">ATP-binding</keyword>
<dbReference type="AlphaFoldDB" id="A0A0B5BEF1"/>
<dbReference type="GO" id="GO:0046656">
    <property type="term" value="P:folic acid biosynthetic process"/>
    <property type="evidence" value="ECO:0007669"/>
    <property type="project" value="UniProtKB-KW"/>
</dbReference>
<evidence type="ECO:0000313" key="14">
    <source>
        <dbReference type="EMBL" id="AJE02441.1"/>
    </source>
</evidence>
<keyword evidence="5" id="KW-0808">Transferase</keyword>
<keyword evidence="6" id="KW-0547">Nucleotide-binding</keyword>
<evidence type="ECO:0000313" key="15">
    <source>
        <dbReference type="Proteomes" id="UP000057609"/>
    </source>
</evidence>
<evidence type="ECO:0000256" key="10">
    <source>
        <dbReference type="ARBA" id="ARBA00029409"/>
    </source>
</evidence>
<evidence type="ECO:0000256" key="5">
    <source>
        <dbReference type="ARBA" id="ARBA00022679"/>
    </source>
</evidence>
<keyword evidence="9" id="KW-0289">Folate biosynthesis</keyword>
<dbReference type="GO" id="GO:0003848">
    <property type="term" value="F:2-amino-4-hydroxy-6-hydroxymethyldihydropteridine diphosphokinase activity"/>
    <property type="evidence" value="ECO:0007669"/>
    <property type="project" value="UniProtKB-EC"/>
</dbReference>
<evidence type="ECO:0000256" key="2">
    <source>
        <dbReference type="ARBA" id="ARBA00005810"/>
    </source>
</evidence>
<dbReference type="PANTHER" id="PTHR43071:SF1">
    <property type="entry name" value="2-AMINO-4-HYDROXY-6-HYDROXYMETHYLDIHYDROPTERIDINE PYROPHOSPHOKINASE"/>
    <property type="match status" value="1"/>
</dbReference>
<evidence type="ECO:0000256" key="8">
    <source>
        <dbReference type="ARBA" id="ARBA00022840"/>
    </source>
</evidence>
<proteinExistence type="inferred from homology"/>
<dbReference type="GO" id="GO:0005524">
    <property type="term" value="F:ATP binding"/>
    <property type="evidence" value="ECO:0007669"/>
    <property type="project" value="UniProtKB-KW"/>
</dbReference>
<dbReference type="GO" id="GO:0046654">
    <property type="term" value="P:tetrahydrofolate biosynthetic process"/>
    <property type="evidence" value="ECO:0007669"/>
    <property type="project" value="UniProtKB-UniPathway"/>
</dbReference>
<gene>
    <name evidence="14" type="ORF">GPICK_02755</name>
</gene>
<evidence type="ECO:0000256" key="12">
    <source>
        <dbReference type="ARBA" id="ARBA00033413"/>
    </source>
</evidence>
<evidence type="ECO:0000256" key="3">
    <source>
        <dbReference type="ARBA" id="ARBA00013253"/>
    </source>
</evidence>
<dbReference type="EMBL" id="CP009788">
    <property type="protein sequence ID" value="AJE02441.1"/>
    <property type="molecule type" value="Genomic_DNA"/>
</dbReference>
<dbReference type="HOGENOM" id="CLU_097916_1_2_7"/>
<evidence type="ECO:0000256" key="9">
    <source>
        <dbReference type="ARBA" id="ARBA00022909"/>
    </source>
</evidence>
<keyword evidence="15" id="KW-1185">Reference proteome</keyword>